<keyword evidence="4 6" id="KW-1133">Transmembrane helix</keyword>
<proteinExistence type="predicted"/>
<evidence type="ECO:0000313" key="8">
    <source>
        <dbReference type="Proteomes" id="UP000198752"/>
    </source>
</evidence>
<dbReference type="InterPro" id="IPR011701">
    <property type="entry name" value="MFS"/>
</dbReference>
<keyword evidence="5 6" id="KW-0472">Membrane</keyword>
<comment type="subcellular location">
    <subcellularLocation>
        <location evidence="1">Cell membrane</location>
        <topology evidence="1">Multi-pass membrane protein</topology>
    </subcellularLocation>
</comment>
<evidence type="ECO:0000256" key="1">
    <source>
        <dbReference type="ARBA" id="ARBA00004651"/>
    </source>
</evidence>
<evidence type="ECO:0000256" key="5">
    <source>
        <dbReference type="ARBA" id="ARBA00023136"/>
    </source>
</evidence>
<organism evidence="7 8">
    <name type="scientific">Sporolactobacillus nakayamae</name>
    <dbReference type="NCBI Taxonomy" id="269670"/>
    <lineage>
        <taxon>Bacteria</taxon>
        <taxon>Bacillati</taxon>
        <taxon>Bacillota</taxon>
        <taxon>Bacilli</taxon>
        <taxon>Bacillales</taxon>
        <taxon>Sporolactobacillaceae</taxon>
        <taxon>Sporolactobacillus</taxon>
    </lineage>
</organism>
<protein>
    <submittedName>
        <fullName evidence="7">Predicted arabinose efflux permease, MFS family</fullName>
    </submittedName>
</protein>
<dbReference type="OrthoDB" id="2351575at2"/>
<name>A0A1I2N8F0_9BACL</name>
<feature type="transmembrane region" description="Helical" evidence="6">
    <location>
        <begin position="99"/>
        <end position="118"/>
    </location>
</feature>
<gene>
    <name evidence="7" type="ORF">SAMN02982927_00351</name>
</gene>
<evidence type="ECO:0000313" key="7">
    <source>
        <dbReference type="EMBL" id="SFG00022.1"/>
    </source>
</evidence>
<dbReference type="RefSeq" id="WP_093669426.1">
    <property type="nucleotide sequence ID" value="NZ_FOOY01000003.1"/>
</dbReference>
<keyword evidence="3 6" id="KW-0812">Transmembrane</keyword>
<accession>A0A1I2N8F0</accession>
<dbReference type="GO" id="GO:0022857">
    <property type="term" value="F:transmembrane transporter activity"/>
    <property type="evidence" value="ECO:0007669"/>
    <property type="project" value="InterPro"/>
</dbReference>
<reference evidence="8" key="1">
    <citation type="submission" date="2016-10" db="EMBL/GenBank/DDBJ databases">
        <authorList>
            <person name="Varghese N."/>
            <person name="Submissions S."/>
        </authorList>
    </citation>
    <scope>NUCLEOTIDE SEQUENCE [LARGE SCALE GENOMIC DNA]</scope>
    <source>
        <strain evidence="8">ATCC 700379</strain>
    </source>
</reference>
<evidence type="ECO:0000256" key="4">
    <source>
        <dbReference type="ARBA" id="ARBA00022989"/>
    </source>
</evidence>
<feature type="transmembrane region" description="Helical" evidence="6">
    <location>
        <begin position="255"/>
        <end position="274"/>
    </location>
</feature>
<dbReference type="PANTHER" id="PTHR23513:SF19">
    <property type="entry name" value="MAJOR FACILITATOR SUPERFAMILY (MFS) PROFILE DOMAIN-CONTAINING PROTEIN"/>
    <property type="match status" value="1"/>
</dbReference>
<dbReference type="EMBL" id="FOOY01000003">
    <property type="protein sequence ID" value="SFG00022.1"/>
    <property type="molecule type" value="Genomic_DNA"/>
</dbReference>
<keyword evidence="8" id="KW-1185">Reference proteome</keyword>
<evidence type="ECO:0000256" key="3">
    <source>
        <dbReference type="ARBA" id="ARBA00022692"/>
    </source>
</evidence>
<dbReference type="Proteomes" id="UP000198752">
    <property type="component" value="Unassembled WGS sequence"/>
</dbReference>
<dbReference type="SUPFAM" id="SSF103473">
    <property type="entry name" value="MFS general substrate transporter"/>
    <property type="match status" value="1"/>
</dbReference>
<feature type="transmembrane region" description="Helical" evidence="6">
    <location>
        <begin position="166"/>
        <end position="185"/>
    </location>
</feature>
<dbReference type="InterPro" id="IPR036259">
    <property type="entry name" value="MFS_trans_sf"/>
</dbReference>
<feature type="transmembrane region" description="Helical" evidence="6">
    <location>
        <begin position="221"/>
        <end position="243"/>
    </location>
</feature>
<dbReference type="PANTHER" id="PTHR23513">
    <property type="entry name" value="INTEGRAL MEMBRANE EFFLUX PROTEIN-RELATED"/>
    <property type="match status" value="1"/>
</dbReference>
<keyword evidence="2" id="KW-1003">Cell membrane</keyword>
<feature type="transmembrane region" description="Helical" evidence="6">
    <location>
        <begin position="71"/>
        <end position="93"/>
    </location>
</feature>
<dbReference type="STRING" id="269670.SAMN02982927_00351"/>
<feature type="transmembrane region" description="Helical" evidence="6">
    <location>
        <begin position="343"/>
        <end position="365"/>
    </location>
</feature>
<dbReference type="Pfam" id="PF07690">
    <property type="entry name" value="MFS_1"/>
    <property type="match status" value="1"/>
</dbReference>
<dbReference type="GO" id="GO:0005886">
    <property type="term" value="C:plasma membrane"/>
    <property type="evidence" value="ECO:0007669"/>
    <property type="project" value="UniProtKB-SubCell"/>
</dbReference>
<dbReference type="CDD" id="cd06173">
    <property type="entry name" value="MFS_MefA_like"/>
    <property type="match status" value="1"/>
</dbReference>
<feature type="transmembrane region" description="Helical" evidence="6">
    <location>
        <begin position="310"/>
        <end position="331"/>
    </location>
</feature>
<dbReference type="Gene3D" id="1.20.1250.20">
    <property type="entry name" value="MFS general substrate transporter like domains"/>
    <property type="match status" value="1"/>
</dbReference>
<dbReference type="AlphaFoldDB" id="A0A1I2N8F0"/>
<feature type="transmembrane region" description="Helical" evidence="6">
    <location>
        <begin position="286"/>
        <end position="304"/>
    </location>
</feature>
<evidence type="ECO:0000256" key="2">
    <source>
        <dbReference type="ARBA" id="ARBA00022475"/>
    </source>
</evidence>
<feature type="transmembrane region" description="Helical" evidence="6">
    <location>
        <begin position="7"/>
        <end position="32"/>
    </location>
</feature>
<sequence length="403" mass="44829">MKNRGFQYLWIGQSLANLGDVFYIVGLMTFLYGLTESAMYMALVPFISTIARFLSALMAPLVMEWMGLKRSLVISQACKTLLLLGFFGLTFYSLDSARVPIVFLVVVLVSFLDGWATPARGALVPVLVPEKKLIAKNSFLALMDQSMTMSGWALGGLFAAKWGSTSLIAVTLILYCTASLCMGLIRSPKKDLRKKSQGGQSKWSLLKNGWRTVWQTPVLRIIFLTESLWSFADVVWIAAIIYVFVDQALHVDASWWGYINFIFFVGLILTSFYGMRWSAHLKKHSAPFVTVGTLLGCIVTFLFGMNSLPWAALVLTLFYGIAFQLQSVIFLTIEQKTVSPNHLANVFAAQDAIQSILFGIGSLLLGYLADTLGVRSVFYISAALLFLAFLVLFTSRKHIVFKK</sequence>
<feature type="transmembrane region" description="Helical" evidence="6">
    <location>
        <begin position="377"/>
        <end position="395"/>
    </location>
</feature>
<evidence type="ECO:0000256" key="6">
    <source>
        <dbReference type="SAM" id="Phobius"/>
    </source>
</evidence>